<evidence type="ECO:0000256" key="2">
    <source>
        <dbReference type="SAM" id="Phobius"/>
    </source>
</evidence>
<dbReference type="VEuPathDB" id="ToxoDB:EAH_00010690"/>
<feature type="transmembrane region" description="Helical" evidence="2">
    <location>
        <begin position="317"/>
        <end position="340"/>
    </location>
</feature>
<keyword evidence="2" id="KW-1133">Transmembrane helix</keyword>
<evidence type="ECO:0000256" key="1">
    <source>
        <dbReference type="SAM" id="MobiDB-lite"/>
    </source>
</evidence>
<reference evidence="4" key="2">
    <citation type="submission" date="2013-10" db="EMBL/GenBank/DDBJ databases">
        <authorList>
            <person name="Aslett M."/>
        </authorList>
    </citation>
    <scope>NUCLEOTIDE SEQUENCE</scope>
    <source>
        <strain evidence="4">Houghton</strain>
    </source>
</reference>
<gene>
    <name evidence="4" type="ORF">EAH_00010690</name>
</gene>
<organism evidence="4 5">
    <name type="scientific">Eimeria acervulina</name>
    <name type="common">Coccidian parasite</name>
    <dbReference type="NCBI Taxonomy" id="5801"/>
    <lineage>
        <taxon>Eukaryota</taxon>
        <taxon>Sar</taxon>
        <taxon>Alveolata</taxon>
        <taxon>Apicomplexa</taxon>
        <taxon>Conoidasida</taxon>
        <taxon>Coccidia</taxon>
        <taxon>Eucoccidiorida</taxon>
        <taxon>Eimeriorina</taxon>
        <taxon>Eimeriidae</taxon>
        <taxon>Eimeria</taxon>
    </lineage>
</organism>
<dbReference type="GeneID" id="25269139"/>
<proteinExistence type="predicted"/>
<dbReference type="RefSeq" id="XP_013250535.1">
    <property type="nucleotide sequence ID" value="XM_013395081.1"/>
</dbReference>
<evidence type="ECO:0000256" key="3">
    <source>
        <dbReference type="SAM" id="SignalP"/>
    </source>
</evidence>
<keyword evidence="3" id="KW-0732">Signal</keyword>
<keyword evidence="5" id="KW-1185">Reference proteome</keyword>
<name>U6GGG1_EIMAC</name>
<dbReference type="OrthoDB" id="345900at2759"/>
<feature type="signal peptide" evidence="3">
    <location>
        <begin position="1"/>
        <end position="21"/>
    </location>
</feature>
<keyword evidence="2" id="KW-0472">Membrane</keyword>
<dbReference type="Proteomes" id="UP000018050">
    <property type="component" value="Unassembled WGS sequence"/>
</dbReference>
<keyword evidence="2" id="KW-0812">Transmembrane</keyword>
<evidence type="ECO:0000313" key="4">
    <source>
        <dbReference type="EMBL" id="CDI79341.1"/>
    </source>
</evidence>
<reference evidence="4" key="1">
    <citation type="submission" date="2013-10" db="EMBL/GenBank/DDBJ databases">
        <title>Genomic analysis of the causative agents of coccidiosis in chickens.</title>
        <authorList>
            <person name="Reid A.J."/>
            <person name="Blake D."/>
            <person name="Billington K."/>
            <person name="Browne H."/>
            <person name="Dunn M."/>
            <person name="Hung S."/>
            <person name="Kawahara F."/>
            <person name="Miranda-Saavedra D."/>
            <person name="Mourier T."/>
            <person name="Nagra H."/>
            <person name="Otto T.D."/>
            <person name="Rawlings N."/>
            <person name="Sanchez A."/>
            <person name="Sanders M."/>
            <person name="Subramaniam C."/>
            <person name="Tay Y."/>
            <person name="Dear P."/>
            <person name="Doerig C."/>
            <person name="Gruber A."/>
            <person name="Parkinson J."/>
            <person name="Shirley M."/>
            <person name="Wan K.L."/>
            <person name="Berriman M."/>
            <person name="Tomley F."/>
            <person name="Pain A."/>
        </authorList>
    </citation>
    <scope>NUCLEOTIDE SEQUENCE</scope>
    <source>
        <strain evidence="4">Houghton</strain>
    </source>
</reference>
<evidence type="ECO:0000313" key="5">
    <source>
        <dbReference type="Proteomes" id="UP000018050"/>
    </source>
</evidence>
<dbReference type="OMA" id="DWGLFCG"/>
<feature type="compositionally biased region" description="Low complexity" evidence="1">
    <location>
        <begin position="96"/>
        <end position="105"/>
    </location>
</feature>
<dbReference type="AlphaFoldDB" id="U6GGG1"/>
<accession>U6GGG1</accession>
<dbReference type="EMBL" id="HG671006">
    <property type="protein sequence ID" value="CDI79341.1"/>
    <property type="molecule type" value="Genomic_DNA"/>
</dbReference>
<feature type="chain" id="PRO_5004669776" description="Transmembrane protein" evidence="3">
    <location>
        <begin position="22"/>
        <end position="366"/>
    </location>
</feature>
<evidence type="ECO:0008006" key="6">
    <source>
        <dbReference type="Google" id="ProtNLM"/>
    </source>
</evidence>
<feature type="region of interest" description="Disordered" evidence="1">
    <location>
        <begin position="90"/>
        <end position="127"/>
    </location>
</feature>
<protein>
    <recommendedName>
        <fullName evidence="6">Transmembrane protein</fullName>
    </recommendedName>
</protein>
<sequence length="366" mass="40040">MLLLIASFAYTVWLLLQTSRAQNEMNGTDGSPEVSPLLGMYAQKATLGTLRRLQESRGSMSSGVAPPSDVGAIDSQGPKGGQAFAVLSGEGVEAASTTSSTSTSSHLPRDSEDLDGELTTPPKQVEEKEENWAATHQTEADHRVNNPKSITGEASTLPTRGKRMKELVTIARGKADKILVGGESSFYPTVLRQSWESRENIFVSKEDFECLESLNSETGVLPRTEGVLRALLDWGLFCGYTRYSIAALRKWPVSCSDDCYFGKLNFSRYRNNKEKSEKQAKEFLEAVDNMTPAHAEACLFLATVTTCRIAEQNLDSAATTSMCIALVVSLALFFAAIKCLSDSIKFIRKDNKRMQRVAFHSPATPV</sequence>